<sequence length="256" mass="28051">MLRTVLVAAMASSLRGLNATPAVKSTSKVIDRVGYHSLNDACHPMLKIVTSNCNKEPIDPCVSEQFLTSSCEVLSQNDKKAYRDCLRGSTVRSDQEGCLACKKEAWEAFFKEDSEDKSLVQLVHNCMNGKGLQDPSPPKKTIGQDAVPLEKYWKDPVGPLVPVSDLDEKPVEKDDVKNLRTFDCNSCKNNSISTQDIDKAVAAAPEVASDKGDFLIKEVDALAGASTPGQVDLSIKETDREEGAALHEHRYIDLHF</sequence>
<protein>
    <submittedName>
        <fullName evidence="2">Uncharacterized protein</fullName>
    </submittedName>
</protein>
<name>A0A5C6GQE3_METRR</name>
<evidence type="ECO:0000313" key="3">
    <source>
        <dbReference type="Proteomes" id="UP000317257"/>
    </source>
</evidence>
<feature type="signal peptide" evidence="1">
    <location>
        <begin position="1"/>
        <end position="19"/>
    </location>
</feature>
<dbReference type="Proteomes" id="UP000317257">
    <property type="component" value="Unassembled WGS sequence"/>
</dbReference>
<evidence type="ECO:0000313" key="2">
    <source>
        <dbReference type="EMBL" id="TWU79234.1"/>
    </source>
</evidence>
<dbReference type="EMBL" id="SBHS01000001">
    <property type="protein sequence ID" value="TWU79234.1"/>
    <property type="molecule type" value="Genomic_DNA"/>
</dbReference>
<keyword evidence="1" id="KW-0732">Signal</keyword>
<gene>
    <name evidence="2" type="ORF">ED733_009006</name>
</gene>
<comment type="caution">
    <text evidence="2">The sequence shown here is derived from an EMBL/GenBank/DDBJ whole genome shotgun (WGS) entry which is preliminary data.</text>
</comment>
<organism evidence="2 3">
    <name type="scientific">Metarhizium rileyi (strain RCEF 4871)</name>
    <name type="common">Nomuraea rileyi</name>
    <dbReference type="NCBI Taxonomy" id="1649241"/>
    <lineage>
        <taxon>Eukaryota</taxon>
        <taxon>Fungi</taxon>
        <taxon>Dikarya</taxon>
        <taxon>Ascomycota</taxon>
        <taxon>Pezizomycotina</taxon>
        <taxon>Sordariomycetes</taxon>
        <taxon>Hypocreomycetidae</taxon>
        <taxon>Hypocreales</taxon>
        <taxon>Clavicipitaceae</taxon>
        <taxon>Metarhizium</taxon>
    </lineage>
</organism>
<accession>A0A5C6GQE3</accession>
<feature type="chain" id="PRO_5022975745" evidence="1">
    <location>
        <begin position="20"/>
        <end position="256"/>
    </location>
</feature>
<proteinExistence type="predicted"/>
<evidence type="ECO:0000256" key="1">
    <source>
        <dbReference type="SAM" id="SignalP"/>
    </source>
</evidence>
<reference evidence="3" key="1">
    <citation type="submission" date="2018-12" db="EMBL/GenBank/DDBJ databases">
        <title>The complete genome of Metarhizium rileyi, a key fungal pathogen of Lepidoptera.</title>
        <authorList>
            <person name="Binneck E."/>
            <person name="Lastra C.C.L."/>
            <person name="Sosa-Gomez D.R."/>
        </authorList>
    </citation>
    <scope>NUCLEOTIDE SEQUENCE [LARGE SCALE GENOMIC DNA]</scope>
    <source>
        <strain evidence="3">Cep018-CH2</strain>
    </source>
</reference>
<dbReference type="AlphaFoldDB" id="A0A5C6GQE3"/>